<proteinExistence type="predicted"/>
<keyword evidence="1" id="KW-0614">Plasmid</keyword>
<evidence type="ECO:0000313" key="2">
    <source>
        <dbReference type="Proteomes" id="UP000832034"/>
    </source>
</evidence>
<keyword evidence="2" id="KW-1185">Reference proteome</keyword>
<gene>
    <name evidence="1" type="ORF">LVJ81_13080</name>
</gene>
<dbReference type="EMBL" id="CP091514">
    <property type="protein sequence ID" value="UOO93764.1"/>
    <property type="molecule type" value="Genomic_DNA"/>
</dbReference>
<dbReference type="RefSeq" id="WP_244802748.1">
    <property type="nucleotide sequence ID" value="NZ_CP091514.1"/>
</dbReference>
<reference evidence="1" key="2">
    <citation type="journal article" date="2022" name="Res Sq">
        <title>Evolution of multicellular longitudinally dividing oral cavity symbionts (Neisseriaceae).</title>
        <authorList>
            <person name="Nyongesa S."/>
            <person name="Weber P."/>
            <person name="Bernet E."/>
            <person name="Pullido F."/>
            <person name="Nieckarz M."/>
            <person name="Delaby M."/>
            <person name="Nieves C."/>
            <person name="Viehboeck T."/>
            <person name="Krause N."/>
            <person name="Rivera-Millot A."/>
            <person name="Nakamura A."/>
            <person name="Vischer N."/>
            <person name="VanNieuwenhze M."/>
            <person name="Brun Y."/>
            <person name="Cava F."/>
            <person name="Bulgheresi S."/>
            <person name="Veyrier F."/>
        </authorList>
    </citation>
    <scope>NUCLEOTIDE SEQUENCE</scope>
    <source>
        <strain evidence="1">SAG 1488-6</strain>
        <plasmid evidence="1">p2Vster</plasmid>
    </source>
</reference>
<dbReference type="Proteomes" id="UP000832034">
    <property type="component" value="Plasmid p2Vster"/>
</dbReference>
<accession>A0ABY4EEK0</accession>
<name>A0ABY4EEK0_VITST</name>
<evidence type="ECO:0000313" key="1">
    <source>
        <dbReference type="EMBL" id="UOO93764.1"/>
    </source>
</evidence>
<protein>
    <submittedName>
        <fullName evidence="1">Uncharacterized protein</fullName>
    </submittedName>
</protein>
<reference evidence="1" key="1">
    <citation type="submission" date="2021-12" db="EMBL/GenBank/DDBJ databases">
        <authorList>
            <person name="Veyrier F.J."/>
        </authorList>
    </citation>
    <scope>NUCLEOTIDE SEQUENCE</scope>
    <source>
        <strain evidence="1">SAG 1488-6</strain>
        <plasmid evidence="1">p2Vster</plasmid>
    </source>
</reference>
<geneLocation type="plasmid" evidence="1 2">
    <name>p2Vster</name>
</geneLocation>
<sequence>MTGLTHYKQMNAALKQDIKDRIHTGEINTFLTLNPNKHCHNRNKLECLFSKYDKWIRGRVLKNKLSEQYYGYAFIEQGNDYDVPHLHALVHIPELYLEYYQEKAARIWKTIHPFGSSAIEQINPETVDTIVDYFFKEGSLQKTEFKVR</sequence>
<organism evidence="1 2">
    <name type="scientific">Vitreoscilla stercoraria</name>
    <dbReference type="NCBI Taxonomy" id="61"/>
    <lineage>
        <taxon>Bacteria</taxon>
        <taxon>Pseudomonadati</taxon>
        <taxon>Pseudomonadota</taxon>
        <taxon>Betaproteobacteria</taxon>
        <taxon>Neisseriales</taxon>
        <taxon>Neisseriaceae</taxon>
        <taxon>Vitreoscilla</taxon>
    </lineage>
</organism>